<evidence type="ECO:0000256" key="1">
    <source>
        <dbReference type="SAM" id="MobiDB-lite"/>
    </source>
</evidence>
<proteinExistence type="evidence at transcript level"/>
<dbReference type="GO" id="GO:0007034">
    <property type="term" value="P:vacuolar transport"/>
    <property type="evidence" value="ECO:0007669"/>
    <property type="project" value="InterPro"/>
</dbReference>
<organism evidence="2">
    <name type="scientific">Breviata anathema</name>
    <name type="common">Amoeboid flagellate</name>
    <dbReference type="NCBI Taxonomy" id="81100"/>
    <lineage>
        <taxon>Eukaryota</taxon>
        <taxon>Breviatea</taxon>
        <taxon>Breviata</taxon>
    </lineage>
</organism>
<reference evidence="2" key="1">
    <citation type="journal article" date="2011" name="J. Cell Sci.">
        <title>Multivesicular bodies in the enigmatic amoeboflagellate Breviata anathema and the evolution of ESCRT 0.</title>
        <authorList>
            <person name="Herman E.K."/>
            <person name="Walker G."/>
            <person name="van der Giezen M."/>
            <person name="Dacks J.B."/>
        </authorList>
    </citation>
    <scope>NUCLEOTIDE SEQUENCE</scope>
</reference>
<protein>
    <submittedName>
        <fullName evidence="2">Vacuolar protein sorting protein 2</fullName>
    </submittedName>
</protein>
<evidence type="ECO:0000313" key="2">
    <source>
        <dbReference type="EMBL" id="ADW82827.1"/>
    </source>
</evidence>
<dbReference type="AlphaFoldDB" id="E9LD17"/>
<feature type="region of interest" description="Disordered" evidence="1">
    <location>
        <begin position="152"/>
        <end position="188"/>
    </location>
</feature>
<dbReference type="Gene3D" id="6.10.140.1230">
    <property type="match status" value="1"/>
</dbReference>
<accession>E9LD17</accession>
<dbReference type="Pfam" id="PF03357">
    <property type="entry name" value="Snf7"/>
    <property type="match status" value="1"/>
</dbReference>
<name>E9LD17_BREAA</name>
<feature type="compositionally biased region" description="Basic and acidic residues" evidence="1">
    <location>
        <begin position="179"/>
        <end position="188"/>
    </location>
</feature>
<dbReference type="PANTHER" id="PTHR10476">
    <property type="entry name" value="CHARGED MULTIVESICULAR BODY PROTEIN"/>
    <property type="match status" value="1"/>
</dbReference>
<dbReference type="EMBL" id="HM773426">
    <property type="protein sequence ID" value="ADW82827.1"/>
    <property type="molecule type" value="mRNA"/>
</dbReference>
<dbReference type="InterPro" id="IPR005024">
    <property type="entry name" value="Snf7_fam"/>
</dbReference>
<gene>
    <name evidence="2" type="primary">VPS2</name>
</gene>
<sequence>MRDLDRERMHLERQEKQCVMEIKKLAKEGQTQAAQIRCKDLVRTRAYIQRFHKMKTQLQAVSLKMQSMRSTAAMGDAMRGVTMAMGQMNRKMNLPQMQRIMMNFEKQSEMMDMKDEMMGDTLDEAMEGEDEAEESEAIYQQVMDELGVSLATKMADAPSGAPEGEKGKQKQAAGAESDLEARLSKLDK</sequence>